<keyword evidence="3" id="KW-1185">Reference proteome</keyword>
<dbReference type="Proteomes" id="UP001202281">
    <property type="component" value="Unassembled WGS sequence"/>
</dbReference>
<proteinExistence type="predicted"/>
<dbReference type="InterPro" id="IPR029063">
    <property type="entry name" value="SAM-dependent_MTases_sf"/>
</dbReference>
<dbReference type="EMBL" id="JALHLG010000014">
    <property type="protein sequence ID" value="MCJ2187468.1"/>
    <property type="molecule type" value="Genomic_DNA"/>
</dbReference>
<dbReference type="InterPro" id="IPR052514">
    <property type="entry name" value="SAM-dependent_MTase"/>
</dbReference>
<feature type="domain" description="Methyltransferase FkbM" evidence="1">
    <location>
        <begin position="75"/>
        <end position="238"/>
    </location>
</feature>
<accession>A0ABT0BQX7</accession>
<comment type="caution">
    <text evidence="2">The sequence shown here is derived from an EMBL/GenBank/DDBJ whole genome shotgun (WGS) entry which is preliminary data.</text>
</comment>
<dbReference type="PANTHER" id="PTHR34203">
    <property type="entry name" value="METHYLTRANSFERASE, FKBM FAMILY PROTEIN"/>
    <property type="match status" value="1"/>
</dbReference>
<dbReference type="InterPro" id="IPR006342">
    <property type="entry name" value="FkbM_mtfrase"/>
</dbReference>
<dbReference type="RefSeq" id="WP_243921165.1">
    <property type="nucleotide sequence ID" value="NZ_JALHLG010000014.1"/>
</dbReference>
<dbReference type="PANTHER" id="PTHR34203:SF15">
    <property type="entry name" value="SLL1173 PROTEIN"/>
    <property type="match status" value="1"/>
</dbReference>
<name>A0ABT0BQX7_9SPHN</name>
<sequence>MTILFNSEKLCWFHFSEHLMDYAGGWALRARRIGQNIGILRPMVRFYRKMLNVDYEQAFDRGVTQRIRPGDTIWDVGANIGHYCAAFSRATGPGGKVIAIEPSPSSLQKLNECARNFTNVAVENLGLADTEGQTAFYISKSGNTVVEGLSRKSVNDDAEEISVMVMKGDRLAKKYPPNLIKIDVEGFELEVLEGLTETLKHPALHTVAIEVHFMTLASRGREEAPTAIRDILVENGFVCRWTDPSHVVASRTFA</sequence>
<keyword evidence="2" id="KW-0808">Transferase</keyword>
<evidence type="ECO:0000313" key="2">
    <source>
        <dbReference type="EMBL" id="MCJ2187468.1"/>
    </source>
</evidence>
<dbReference type="SUPFAM" id="SSF53335">
    <property type="entry name" value="S-adenosyl-L-methionine-dependent methyltransferases"/>
    <property type="match status" value="1"/>
</dbReference>
<keyword evidence="2" id="KW-0489">Methyltransferase</keyword>
<evidence type="ECO:0000313" key="3">
    <source>
        <dbReference type="Proteomes" id="UP001202281"/>
    </source>
</evidence>
<dbReference type="GO" id="GO:0008168">
    <property type="term" value="F:methyltransferase activity"/>
    <property type="evidence" value="ECO:0007669"/>
    <property type="project" value="UniProtKB-KW"/>
</dbReference>
<evidence type="ECO:0000259" key="1">
    <source>
        <dbReference type="Pfam" id="PF05050"/>
    </source>
</evidence>
<reference evidence="2 3" key="1">
    <citation type="submission" date="2022-04" db="EMBL/GenBank/DDBJ databases">
        <title>Identification of a novel bacterium isolated from mangrove sediments.</title>
        <authorList>
            <person name="Pan X."/>
        </authorList>
    </citation>
    <scope>NUCLEOTIDE SEQUENCE [LARGE SCALE GENOMIC DNA]</scope>
    <source>
        <strain evidence="2 3">B2638</strain>
    </source>
</reference>
<dbReference type="Gene3D" id="3.40.50.150">
    <property type="entry name" value="Vaccinia Virus protein VP39"/>
    <property type="match status" value="1"/>
</dbReference>
<dbReference type="Pfam" id="PF05050">
    <property type="entry name" value="Methyltransf_21"/>
    <property type="match status" value="1"/>
</dbReference>
<dbReference type="NCBIfam" id="TIGR01444">
    <property type="entry name" value="fkbM_fam"/>
    <property type="match status" value="1"/>
</dbReference>
<gene>
    <name evidence="2" type="ORF">MTR66_11670</name>
</gene>
<organism evidence="2 3">
    <name type="scientific">Novosphingobium beihaiensis</name>
    <dbReference type="NCBI Taxonomy" id="2930389"/>
    <lineage>
        <taxon>Bacteria</taxon>
        <taxon>Pseudomonadati</taxon>
        <taxon>Pseudomonadota</taxon>
        <taxon>Alphaproteobacteria</taxon>
        <taxon>Sphingomonadales</taxon>
        <taxon>Sphingomonadaceae</taxon>
        <taxon>Novosphingobium</taxon>
    </lineage>
</organism>
<dbReference type="GO" id="GO:0032259">
    <property type="term" value="P:methylation"/>
    <property type="evidence" value="ECO:0007669"/>
    <property type="project" value="UniProtKB-KW"/>
</dbReference>
<protein>
    <submittedName>
        <fullName evidence="2">FkbM family methyltransferase</fullName>
    </submittedName>
</protein>